<dbReference type="Proteomes" id="UP000286134">
    <property type="component" value="Unassembled WGS sequence"/>
</dbReference>
<dbReference type="EMBL" id="MCFK01004842">
    <property type="protein sequence ID" value="RKF60709.1"/>
    <property type="molecule type" value="Genomic_DNA"/>
</dbReference>
<name>A0A420HTL0_9PEZI</name>
<feature type="region of interest" description="Disordered" evidence="1">
    <location>
        <begin position="122"/>
        <end position="149"/>
    </location>
</feature>
<gene>
    <name evidence="3" type="ORF">OnM2_048038</name>
</gene>
<dbReference type="OrthoDB" id="3590363at2759"/>
<dbReference type="SUPFAM" id="SSF57959">
    <property type="entry name" value="Leucine zipper domain"/>
    <property type="match status" value="1"/>
</dbReference>
<dbReference type="GO" id="GO:0003700">
    <property type="term" value="F:DNA-binding transcription factor activity"/>
    <property type="evidence" value="ECO:0007669"/>
    <property type="project" value="InterPro"/>
</dbReference>
<dbReference type="PROSITE" id="PS00036">
    <property type="entry name" value="BZIP_BASIC"/>
    <property type="match status" value="1"/>
</dbReference>
<evidence type="ECO:0000313" key="3">
    <source>
        <dbReference type="EMBL" id="RKF60709.1"/>
    </source>
</evidence>
<comment type="caution">
    <text evidence="3">The sequence shown here is derived from an EMBL/GenBank/DDBJ whole genome shotgun (WGS) entry which is preliminary data.</text>
</comment>
<accession>A0A420HTL0</accession>
<evidence type="ECO:0000256" key="1">
    <source>
        <dbReference type="SAM" id="MobiDB-lite"/>
    </source>
</evidence>
<dbReference type="InterPro" id="IPR046347">
    <property type="entry name" value="bZIP_sf"/>
</dbReference>
<evidence type="ECO:0000313" key="4">
    <source>
        <dbReference type="Proteomes" id="UP000286134"/>
    </source>
</evidence>
<dbReference type="InterPro" id="IPR004827">
    <property type="entry name" value="bZIP"/>
</dbReference>
<protein>
    <recommendedName>
        <fullName evidence="2">BZIP domain-containing protein</fullName>
    </recommendedName>
</protein>
<organism evidence="3 4">
    <name type="scientific">Erysiphe neolycopersici</name>
    <dbReference type="NCBI Taxonomy" id="212602"/>
    <lineage>
        <taxon>Eukaryota</taxon>
        <taxon>Fungi</taxon>
        <taxon>Dikarya</taxon>
        <taxon>Ascomycota</taxon>
        <taxon>Pezizomycotina</taxon>
        <taxon>Leotiomycetes</taxon>
        <taxon>Erysiphales</taxon>
        <taxon>Erysiphaceae</taxon>
        <taxon>Erysiphe</taxon>
    </lineage>
</organism>
<dbReference type="AlphaFoldDB" id="A0A420HTL0"/>
<evidence type="ECO:0000259" key="2">
    <source>
        <dbReference type="PROSITE" id="PS00036"/>
    </source>
</evidence>
<feature type="domain" description="BZIP" evidence="2">
    <location>
        <begin position="123"/>
        <end position="138"/>
    </location>
</feature>
<reference evidence="3 4" key="1">
    <citation type="journal article" date="2018" name="BMC Genomics">
        <title>Comparative genome analyses reveal sequence features reflecting distinct modes of host-adaptation between dicot and monocot powdery mildew.</title>
        <authorList>
            <person name="Wu Y."/>
            <person name="Ma X."/>
            <person name="Pan Z."/>
            <person name="Kale S.D."/>
            <person name="Song Y."/>
            <person name="King H."/>
            <person name="Zhang Q."/>
            <person name="Presley C."/>
            <person name="Deng X."/>
            <person name="Wei C.I."/>
            <person name="Xiao S."/>
        </authorList>
    </citation>
    <scope>NUCLEOTIDE SEQUENCE [LARGE SCALE GENOMIC DNA]</scope>
    <source>
        <strain evidence="3">UMSG2</strain>
    </source>
</reference>
<feature type="compositionally biased region" description="Basic and acidic residues" evidence="1">
    <location>
        <begin position="140"/>
        <end position="149"/>
    </location>
</feature>
<sequence>MEYIDTSFCGSFTTHPSLGSFQNVWSNMDINWLNFTASDDEESVQTRTENYCHGLSQTRMAGVSRQSSSTPDQSYVEKSIEIPMNRKRISNSFSDGTVVKRRRGPNKNQKILTEEERKKKKARALCRNAESARTCRGKRKQAEEKLKSKSMNMEKDFHILCQTRELLAQELFDLLEHARSIKDPLIIDAVEQASIRLSSSMTHSRTMQKLLDTRVQQIPLESMITSKINSNSSFQNMPKEAYLPAAIAQTDHKLDASNISMDSYNSLAKKPKTNLSKSQQQTGLSKPRIVLTTNNSPPQNDSGVNTLATPVSIRRMSLAQEDDTKLIKNHLPDSPNMFMGDSIAQKAFENVDLEDLVSEKRLTFVGNQINPEQEKLNFVYSPSSIPQYNEHPSTPFESHFLMQPTPPSLDTPTFNQQTFEFPFSPSFICQTPLGLPGEGCTSSDLETAISQLDIRIDLSRGFFLETIQNAATLLDSFAIGQYIMRAKTNPNTCTYLAD</sequence>
<keyword evidence="4" id="KW-1185">Reference proteome</keyword>
<proteinExistence type="predicted"/>